<dbReference type="GO" id="GO:0016020">
    <property type="term" value="C:membrane"/>
    <property type="evidence" value="ECO:0007669"/>
    <property type="project" value="UniProtKB-SubCell"/>
</dbReference>
<feature type="transmembrane region" description="Helical" evidence="11">
    <location>
        <begin position="45"/>
        <end position="65"/>
    </location>
</feature>
<keyword evidence="13" id="KW-0808">Transferase</keyword>
<keyword evidence="7 11" id="KW-0472">Membrane</keyword>
<dbReference type="Gene3D" id="3.80.10.10">
    <property type="entry name" value="Ribonuclease Inhibitor"/>
    <property type="match status" value="3"/>
</dbReference>
<evidence type="ECO:0000256" key="4">
    <source>
        <dbReference type="ARBA" id="ARBA00022729"/>
    </source>
</evidence>
<dbReference type="PANTHER" id="PTHR48008">
    <property type="entry name" value="LEUCINE-RICH REPEAT RECEPTOR-LIKE PROTEIN KINASE IMK3-RELATED"/>
    <property type="match status" value="1"/>
</dbReference>
<dbReference type="Pfam" id="PF07714">
    <property type="entry name" value="PK_Tyr_Ser-Thr"/>
    <property type="match status" value="1"/>
</dbReference>
<name>A0A8S0TY26_OLEEU</name>
<keyword evidence="2" id="KW-0433">Leucine-rich repeat</keyword>
<proteinExistence type="predicted"/>
<keyword evidence="6 11" id="KW-1133">Transmembrane helix</keyword>
<evidence type="ECO:0000313" key="14">
    <source>
        <dbReference type="Proteomes" id="UP000594638"/>
    </source>
</evidence>
<dbReference type="InterPro" id="IPR011009">
    <property type="entry name" value="Kinase-like_dom_sf"/>
</dbReference>
<dbReference type="Pfam" id="PF13855">
    <property type="entry name" value="LRR_8"/>
    <property type="match status" value="2"/>
</dbReference>
<dbReference type="InterPro" id="IPR000719">
    <property type="entry name" value="Prot_kinase_dom"/>
</dbReference>
<protein>
    <submittedName>
        <fullName evidence="13">Probably inactive leucine-rich repeat receptor kinase IMK2</fullName>
    </submittedName>
</protein>
<gene>
    <name evidence="13" type="ORF">OLEA9_A120547</name>
</gene>
<dbReference type="InterPro" id="IPR032675">
    <property type="entry name" value="LRR_dom_sf"/>
</dbReference>
<dbReference type="CDD" id="cd14066">
    <property type="entry name" value="STKc_IRAK"/>
    <property type="match status" value="1"/>
</dbReference>
<feature type="region of interest" description="Disordered" evidence="10">
    <location>
        <begin position="493"/>
        <end position="516"/>
    </location>
</feature>
<accession>A0A8S0TY26</accession>
<dbReference type="Gene3D" id="3.30.200.20">
    <property type="entry name" value="Phosphorylase Kinase, domain 1"/>
    <property type="match status" value="1"/>
</dbReference>
<organism evidence="13 14">
    <name type="scientific">Olea europaea subsp. europaea</name>
    <dbReference type="NCBI Taxonomy" id="158383"/>
    <lineage>
        <taxon>Eukaryota</taxon>
        <taxon>Viridiplantae</taxon>
        <taxon>Streptophyta</taxon>
        <taxon>Embryophyta</taxon>
        <taxon>Tracheophyta</taxon>
        <taxon>Spermatophyta</taxon>
        <taxon>Magnoliopsida</taxon>
        <taxon>eudicotyledons</taxon>
        <taxon>Gunneridae</taxon>
        <taxon>Pentapetalae</taxon>
        <taxon>asterids</taxon>
        <taxon>lamiids</taxon>
        <taxon>Lamiales</taxon>
        <taxon>Oleaceae</taxon>
        <taxon>Oleeae</taxon>
        <taxon>Olea</taxon>
    </lineage>
</organism>
<reference evidence="13 14" key="1">
    <citation type="submission" date="2019-12" db="EMBL/GenBank/DDBJ databases">
        <authorList>
            <person name="Alioto T."/>
            <person name="Alioto T."/>
            <person name="Gomez Garrido J."/>
        </authorList>
    </citation>
    <scope>NUCLEOTIDE SEQUENCE [LARGE SCALE GENOMIC DNA]</scope>
</reference>
<dbReference type="AlphaFoldDB" id="A0A8S0TY26"/>
<dbReference type="Proteomes" id="UP000594638">
    <property type="component" value="Unassembled WGS sequence"/>
</dbReference>
<evidence type="ECO:0000256" key="10">
    <source>
        <dbReference type="SAM" id="MobiDB-lite"/>
    </source>
</evidence>
<keyword evidence="9" id="KW-0175">Coiled coil</keyword>
<dbReference type="Pfam" id="PF12799">
    <property type="entry name" value="LRR_4"/>
    <property type="match status" value="1"/>
</dbReference>
<comment type="subcellular location">
    <subcellularLocation>
        <location evidence="1">Membrane</location>
        <topology evidence="1">Single-pass membrane protein</topology>
    </subcellularLocation>
</comment>
<dbReference type="Gramene" id="OE9A120547T1">
    <property type="protein sequence ID" value="OE9A120547C1"/>
    <property type="gene ID" value="OE9A120547"/>
</dbReference>
<keyword evidence="3 11" id="KW-0812">Transmembrane</keyword>
<evidence type="ECO:0000256" key="5">
    <source>
        <dbReference type="ARBA" id="ARBA00022737"/>
    </source>
</evidence>
<dbReference type="InterPro" id="IPR001611">
    <property type="entry name" value="Leu-rich_rpt"/>
</dbReference>
<dbReference type="InterPro" id="IPR025875">
    <property type="entry name" value="Leu-rich_rpt_4"/>
</dbReference>
<evidence type="ECO:0000256" key="7">
    <source>
        <dbReference type="ARBA" id="ARBA00023136"/>
    </source>
</evidence>
<feature type="coiled-coil region" evidence="9">
    <location>
        <begin position="563"/>
        <end position="590"/>
    </location>
</feature>
<dbReference type="InterPro" id="IPR052451">
    <property type="entry name" value="Ser/Thr_kinase-like"/>
</dbReference>
<evidence type="ECO:0000256" key="11">
    <source>
        <dbReference type="SAM" id="Phobius"/>
    </source>
</evidence>
<sequence length="841" mass="91247">MDDQIQSFTQLNNNRPEIMQFQLEGEADWSWDSFKKKGKWKQDSWLRTHKIFCVFLLMFFSFGLVSGKKWDGVVVTQANYQALRALKHEFVDLRGVLRSWNDSGIGACSGGWIGIKCDNGQVIAIQLPWKGLSGRISEKISQLQALRKISLHDNVLAGPVPTSLGFLPNLRGVYLFNNRLSGSIPPSIGNCPLLQTLDISNNQLNGMIPPSLANSTRLYRLNLSFNSISGPISLSLSQSPSLIFLALQHNNLSGSIPDTWGTKSVNCSYQLKSLTLDHNLLSGKILASLSKLGFLEEINLSHNQIDGPIPNEFGSLSSLVTLNLENNQLDNQIPDSIGKLRNLSVLNLSNNQFKGRIPDTIGDISGITLLDLSENNLTGEIPTSLVNLSNLDSFDVSYNNLSGIVPSVLAMKFNSSSFMGNLQLCGYSSSTPCASSPPENLPSPSKGAPKHPHRKLSMKDIILITAGALLVVLLILCCVFLCCLIGKRAASKSKDGKSGLASTGRGAKPVPAAEREVESESAAGGKLVHFDGPFVFTADDLLCAAAEIMGKRSYGTAYKATLEDANEVAVKRLREKISKAQKEFEIEVAELGKIRHPDISSLRAYYIGPKGEKLLVYDYMLNGSLSSFLHARGPETSISWPTRLTIAIGITRGLSYLHTEENIKHGNLTSSNVLLDEHKNPKIAYVGLYRLMTSAANTNMIATAGTMGYFAPELSKIKNASTKTDVYSLGVIILELLTGKSPSEATNGLDLPQWVASIVKEEWTNEVFDVELIRDGSNTDDELLSTLKLALHCVDPSPTARPEAREVLQKLEEIRPEPAASTAAGSGDDGAGDGAVTGKTE</sequence>
<evidence type="ECO:0000256" key="1">
    <source>
        <dbReference type="ARBA" id="ARBA00004167"/>
    </source>
</evidence>
<evidence type="ECO:0000256" key="8">
    <source>
        <dbReference type="ARBA" id="ARBA00023170"/>
    </source>
</evidence>
<dbReference type="InterPro" id="IPR013210">
    <property type="entry name" value="LRR_N_plant-typ"/>
</dbReference>
<keyword evidence="14" id="KW-1185">Reference proteome</keyword>
<feature type="region of interest" description="Disordered" evidence="10">
    <location>
        <begin position="810"/>
        <end position="841"/>
    </location>
</feature>
<dbReference type="PRINTS" id="PR00019">
    <property type="entry name" value="LEURICHRPT"/>
</dbReference>
<dbReference type="EMBL" id="CACTIH010007310">
    <property type="protein sequence ID" value="CAA3009014.1"/>
    <property type="molecule type" value="Genomic_DNA"/>
</dbReference>
<dbReference type="PROSITE" id="PS50011">
    <property type="entry name" value="PROTEIN_KINASE_DOM"/>
    <property type="match status" value="1"/>
</dbReference>
<dbReference type="GO" id="GO:0051707">
    <property type="term" value="P:response to other organism"/>
    <property type="evidence" value="ECO:0007669"/>
    <property type="project" value="UniProtKB-ARBA"/>
</dbReference>
<dbReference type="GO" id="GO:0006952">
    <property type="term" value="P:defense response"/>
    <property type="evidence" value="ECO:0007669"/>
    <property type="project" value="UniProtKB-ARBA"/>
</dbReference>
<keyword evidence="4" id="KW-0732">Signal</keyword>
<evidence type="ECO:0000256" key="6">
    <source>
        <dbReference type="ARBA" id="ARBA00022989"/>
    </source>
</evidence>
<keyword evidence="13" id="KW-0418">Kinase</keyword>
<evidence type="ECO:0000256" key="2">
    <source>
        <dbReference type="ARBA" id="ARBA00022614"/>
    </source>
</evidence>
<dbReference type="SUPFAM" id="SSF56112">
    <property type="entry name" value="Protein kinase-like (PK-like)"/>
    <property type="match status" value="1"/>
</dbReference>
<evidence type="ECO:0000256" key="3">
    <source>
        <dbReference type="ARBA" id="ARBA00022692"/>
    </source>
</evidence>
<dbReference type="Pfam" id="PF08263">
    <property type="entry name" value="LRRNT_2"/>
    <property type="match status" value="1"/>
</dbReference>
<dbReference type="SMART" id="SM00369">
    <property type="entry name" value="LRR_TYP"/>
    <property type="match status" value="5"/>
</dbReference>
<comment type="caution">
    <text evidence="13">The sequence shown here is derived from an EMBL/GenBank/DDBJ whole genome shotgun (WGS) entry which is preliminary data.</text>
</comment>
<evidence type="ECO:0000256" key="9">
    <source>
        <dbReference type="SAM" id="Coils"/>
    </source>
</evidence>
<dbReference type="OrthoDB" id="1890790at2759"/>
<feature type="transmembrane region" description="Helical" evidence="11">
    <location>
        <begin position="461"/>
        <end position="485"/>
    </location>
</feature>
<evidence type="ECO:0000259" key="12">
    <source>
        <dbReference type="PROSITE" id="PS50011"/>
    </source>
</evidence>
<dbReference type="InterPro" id="IPR003591">
    <property type="entry name" value="Leu-rich_rpt_typical-subtyp"/>
</dbReference>
<keyword evidence="5" id="KW-0677">Repeat</keyword>
<dbReference type="InterPro" id="IPR001245">
    <property type="entry name" value="Ser-Thr/Tyr_kinase_cat_dom"/>
</dbReference>
<dbReference type="FunFam" id="3.80.10.10:FF:000095">
    <property type="entry name" value="LRR receptor-like serine/threonine-protein kinase GSO1"/>
    <property type="match status" value="1"/>
</dbReference>
<evidence type="ECO:0000313" key="13">
    <source>
        <dbReference type="EMBL" id="CAA3009014.1"/>
    </source>
</evidence>
<dbReference type="SUPFAM" id="SSF52058">
    <property type="entry name" value="L domain-like"/>
    <property type="match status" value="1"/>
</dbReference>
<dbReference type="FunFam" id="3.80.10.10:FF:000062">
    <property type="entry name" value="protein STRUBBELIG-RECEPTOR FAMILY 3"/>
    <property type="match status" value="1"/>
</dbReference>
<feature type="domain" description="Protein kinase" evidence="12">
    <location>
        <begin position="543"/>
        <end position="814"/>
    </location>
</feature>
<dbReference type="GO" id="GO:0004672">
    <property type="term" value="F:protein kinase activity"/>
    <property type="evidence" value="ECO:0007669"/>
    <property type="project" value="InterPro"/>
</dbReference>
<dbReference type="GO" id="GO:0005524">
    <property type="term" value="F:ATP binding"/>
    <property type="evidence" value="ECO:0007669"/>
    <property type="project" value="InterPro"/>
</dbReference>
<dbReference type="PANTHER" id="PTHR48008:SF2">
    <property type="entry name" value="PROBABLY INACTIVE LEUCINE-RICH REPEAT RECEPTOR-LIKE PROTEIN KINASE IMK2"/>
    <property type="match status" value="1"/>
</dbReference>
<dbReference type="Gene3D" id="1.10.510.10">
    <property type="entry name" value="Transferase(Phosphotransferase) domain 1"/>
    <property type="match status" value="1"/>
</dbReference>
<keyword evidence="8 13" id="KW-0675">Receptor</keyword>